<dbReference type="OrthoDB" id="9805788at2"/>
<proteinExistence type="inferred from homology"/>
<dbReference type="Pfam" id="PF03062">
    <property type="entry name" value="MBOAT"/>
    <property type="match status" value="1"/>
</dbReference>
<feature type="transmembrane region" description="Helical" evidence="8">
    <location>
        <begin position="6"/>
        <end position="22"/>
    </location>
</feature>
<evidence type="ECO:0000256" key="6">
    <source>
        <dbReference type="ARBA" id="ARBA00023136"/>
    </source>
</evidence>
<feature type="transmembrane region" description="Helical" evidence="8">
    <location>
        <begin position="48"/>
        <end position="67"/>
    </location>
</feature>
<keyword evidence="7" id="KW-0808">Transferase</keyword>
<dbReference type="AlphaFoldDB" id="A0A556M853"/>
<dbReference type="GO" id="GO:0042121">
    <property type="term" value="P:alginic acid biosynthetic process"/>
    <property type="evidence" value="ECO:0007669"/>
    <property type="project" value="InterPro"/>
</dbReference>
<dbReference type="InterPro" id="IPR051085">
    <property type="entry name" value="MB_O-acyltransferase"/>
</dbReference>
<evidence type="ECO:0000256" key="7">
    <source>
        <dbReference type="PIRNR" id="PIRNR016636"/>
    </source>
</evidence>
<comment type="subcellular location">
    <subcellularLocation>
        <location evidence="1">Cell membrane</location>
        <topology evidence="1">Multi-pass membrane protein</topology>
    </subcellularLocation>
</comment>
<gene>
    <name evidence="9" type="ORF">FO440_23905</name>
</gene>
<accession>A0A556M853</accession>
<reference evidence="9 10" key="1">
    <citation type="submission" date="2019-07" db="EMBL/GenBank/DDBJ databases">
        <authorList>
            <person name="Huq M.A."/>
        </authorList>
    </citation>
    <scope>NUCLEOTIDE SEQUENCE [LARGE SCALE GENOMIC DNA]</scope>
    <source>
        <strain evidence="9 10">MAH-19</strain>
    </source>
</reference>
<comment type="similarity">
    <text evidence="2 7">Belongs to the membrane-bound acyltransferase family.</text>
</comment>
<dbReference type="PANTHER" id="PTHR13285">
    <property type="entry name" value="ACYLTRANSFERASE"/>
    <property type="match status" value="1"/>
</dbReference>
<sequence length="461" mass="53519">MLFNSLLFLVFFLIVTSGYYLLPHRFRWVWLLMASCYFYMYFKPEYLLIILFTIIVDYVAGILIERAAGHTKKIFLLASIITNVGVLAFYKYFNFFAENLNFLSRYFHAPQIPLLNFILPIGLSFHTFQAMSYTIEVYRGNQKAERHFGLYALYVMFYPQMVAGPIERPQHILPQLHRAISYNRDTFISGVFLMAVGFFKKVVIADRLGLYVDPVFSNPHGHSAIELLLAAYFFAFQIYCDFSGYSDIAIGAALTLGIELMKNFNLPYLSHNIAVFWQRWHISLSTWFRDYVYIPLGGNRVSFYKLCRNLLVVFLVSGLWHGANWKYLVWGLIHGCLLILYQVLKKLKITVNGFTFLKWLITFNLVCLAWIFFRANTVGEGMYILLTILKFKSLEYSATSLMPVKEIWYCVLIIGALLAGEWYLSAAELSTGKKIFMTLTLGIACYLLGIFNEAQFIYFQF</sequence>
<dbReference type="GO" id="GO:0016746">
    <property type="term" value="F:acyltransferase activity"/>
    <property type="evidence" value="ECO:0007669"/>
    <property type="project" value="UniProtKB-KW"/>
</dbReference>
<keyword evidence="10" id="KW-1185">Reference proteome</keyword>
<comment type="caution">
    <text evidence="9">The sequence shown here is derived from an EMBL/GenBank/DDBJ whole genome shotgun (WGS) entry which is preliminary data.</text>
</comment>
<evidence type="ECO:0000313" key="10">
    <source>
        <dbReference type="Proteomes" id="UP000318733"/>
    </source>
</evidence>
<organism evidence="9 10">
    <name type="scientific">Mucilaginibacter corticis</name>
    <dbReference type="NCBI Taxonomy" id="2597670"/>
    <lineage>
        <taxon>Bacteria</taxon>
        <taxon>Pseudomonadati</taxon>
        <taxon>Bacteroidota</taxon>
        <taxon>Sphingobacteriia</taxon>
        <taxon>Sphingobacteriales</taxon>
        <taxon>Sphingobacteriaceae</taxon>
        <taxon>Mucilaginibacter</taxon>
    </lineage>
</organism>
<evidence type="ECO:0000256" key="3">
    <source>
        <dbReference type="ARBA" id="ARBA00022475"/>
    </source>
</evidence>
<dbReference type="EMBL" id="VLPK01000008">
    <property type="protein sequence ID" value="TSJ35965.1"/>
    <property type="molecule type" value="Genomic_DNA"/>
</dbReference>
<keyword evidence="6 7" id="KW-0472">Membrane</keyword>
<name>A0A556M853_9SPHI</name>
<feature type="transmembrane region" description="Helical" evidence="8">
    <location>
        <begin position="327"/>
        <end position="344"/>
    </location>
</feature>
<feature type="transmembrane region" description="Helical" evidence="8">
    <location>
        <begin position="303"/>
        <end position="321"/>
    </location>
</feature>
<evidence type="ECO:0000256" key="8">
    <source>
        <dbReference type="SAM" id="Phobius"/>
    </source>
</evidence>
<feature type="transmembrane region" description="Helical" evidence="8">
    <location>
        <begin position="406"/>
        <end position="424"/>
    </location>
</feature>
<feature type="transmembrane region" description="Helical" evidence="8">
    <location>
        <begin position="74"/>
        <end position="93"/>
    </location>
</feature>
<dbReference type="InterPro" id="IPR024194">
    <property type="entry name" value="Ac/AlaTfrase_AlgI/DltB"/>
</dbReference>
<keyword evidence="7" id="KW-0012">Acyltransferase</keyword>
<feature type="transmembrane region" description="Helical" evidence="8">
    <location>
        <begin position="148"/>
        <end position="166"/>
    </location>
</feature>
<evidence type="ECO:0000256" key="5">
    <source>
        <dbReference type="ARBA" id="ARBA00022989"/>
    </source>
</evidence>
<dbReference type="Proteomes" id="UP000318733">
    <property type="component" value="Unassembled WGS sequence"/>
</dbReference>
<feature type="transmembrane region" description="Helical" evidence="8">
    <location>
        <begin position="356"/>
        <end position="373"/>
    </location>
</feature>
<dbReference type="InterPro" id="IPR028362">
    <property type="entry name" value="AlgI"/>
</dbReference>
<evidence type="ECO:0000313" key="9">
    <source>
        <dbReference type="EMBL" id="TSJ35965.1"/>
    </source>
</evidence>
<evidence type="ECO:0000256" key="2">
    <source>
        <dbReference type="ARBA" id="ARBA00010323"/>
    </source>
</evidence>
<evidence type="ECO:0000256" key="4">
    <source>
        <dbReference type="ARBA" id="ARBA00022692"/>
    </source>
</evidence>
<dbReference type="PANTHER" id="PTHR13285:SF18">
    <property type="entry name" value="PROTEIN-CYSTEINE N-PALMITOYLTRANSFERASE RASP"/>
    <property type="match status" value="1"/>
</dbReference>
<feature type="transmembrane region" description="Helical" evidence="8">
    <location>
        <begin position="186"/>
        <end position="203"/>
    </location>
</feature>
<dbReference type="InterPro" id="IPR004299">
    <property type="entry name" value="MBOAT_fam"/>
</dbReference>
<dbReference type="PIRSF" id="PIRSF016636">
    <property type="entry name" value="AlgI_DltB"/>
    <property type="match status" value="1"/>
</dbReference>
<evidence type="ECO:0000256" key="1">
    <source>
        <dbReference type="ARBA" id="ARBA00004651"/>
    </source>
</evidence>
<keyword evidence="5 8" id="KW-1133">Transmembrane helix</keyword>
<dbReference type="PIRSF" id="PIRSF500217">
    <property type="entry name" value="AlgI"/>
    <property type="match status" value="1"/>
</dbReference>
<feature type="transmembrane region" description="Helical" evidence="8">
    <location>
        <begin position="113"/>
        <end position="136"/>
    </location>
</feature>
<feature type="transmembrane region" description="Helical" evidence="8">
    <location>
        <begin position="436"/>
        <end position="458"/>
    </location>
</feature>
<keyword evidence="4 8" id="KW-0812">Transmembrane</keyword>
<dbReference type="GO" id="GO:0005886">
    <property type="term" value="C:plasma membrane"/>
    <property type="evidence" value="ECO:0007669"/>
    <property type="project" value="UniProtKB-SubCell"/>
</dbReference>
<keyword evidence="3 7" id="KW-1003">Cell membrane</keyword>
<protein>
    <submittedName>
        <fullName evidence="9">MBOAT family protein</fullName>
    </submittedName>
</protein>